<proteinExistence type="predicted"/>
<evidence type="ECO:0000313" key="2">
    <source>
        <dbReference type="Proteomes" id="UP000287605"/>
    </source>
</evidence>
<keyword evidence="2" id="KW-1185">Reference proteome</keyword>
<organism evidence="1 2">
    <name type="scientific">Vagococcus elongatus</name>
    <dbReference type="NCBI Taxonomy" id="180344"/>
    <lineage>
        <taxon>Bacteria</taxon>
        <taxon>Bacillati</taxon>
        <taxon>Bacillota</taxon>
        <taxon>Bacilli</taxon>
        <taxon>Lactobacillales</taxon>
        <taxon>Enterococcaceae</taxon>
        <taxon>Vagococcus</taxon>
    </lineage>
</organism>
<protein>
    <recommendedName>
        <fullName evidence="3">Phage protein</fullName>
    </recommendedName>
</protein>
<dbReference type="AlphaFoldDB" id="A0A430AU96"/>
<name>A0A430AU96_9ENTE</name>
<evidence type="ECO:0000313" key="1">
    <source>
        <dbReference type="EMBL" id="RSU11625.1"/>
    </source>
</evidence>
<dbReference type="Proteomes" id="UP000287605">
    <property type="component" value="Unassembled WGS sequence"/>
</dbReference>
<evidence type="ECO:0008006" key="3">
    <source>
        <dbReference type="Google" id="ProtNLM"/>
    </source>
</evidence>
<gene>
    <name evidence="1" type="ORF">CBF29_07885</name>
</gene>
<reference evidence="1 2" key="1">
    <citation type="submission" date="2017-05" db="EMBL/GenBank/DDBJ databases">
        <title>Vagococcus spp. assemblies.</title>
        <authorList>
            <person name="Gulvik C.A."/>
        </authorList>
    </citation>
    <scope>NUCLEOTIDE SEQUENCE [LARGE SCALE GENOMIC DNA]</scope>
    <source>
        <strain evidence="1 2">CCUG 51432</strain>
    </source>
</reference>
<comment type="caution">
    <text evidence="1">The sequence shown here is derived from an EMBL/GenBank/DDBJ whole genome shotgun (WGS) entry which is preliminary data.</text>
</comment>
<dbReference type="EMBL" id="NGKA01000010">
    <property type="protein sequence ID" value="RSU11625.1"/>
    <property type="molecule type" value="Genomic_DNA"/>
</dbReference>
<sequence length="247" mass="27859">MVMLREFAKFLQDQRISPEERIVIINNREFVVDNSGVAHEIEPINNLAKTPLEIQTLSGLVDYVQANKERQKDHYYIRIIDERTVELSGVLDYKGRRETLVRVDAIVPRIYFNDYLDIENLIITLQSKFVPTEDSKNILRLAGNIKEENVKNTGDDGVSQQVSMKTGVATVGEVKVPNPVILAPYRTFIEVEQPESSFIFRMKNGPVGAIFEADGGAWRNSAIANIHAYLLEELGAEIEAGRITLIA</sequence>
<accession>A0A430AU96</accession>